<dbReference type="PANTHER" id="PTHR10443">
    <property type="entry name" value="MICROSOMAL DIPEPTIDASE"/>
    <property type="match status" value="1"/>
</dbReference>
<protein>
    <recommendedName>
        <fullName evidence="3">Membrane dipeptidase</fullName>
    </recommendedName>
</protein>
<dbReference type="GO" id="GO:0070573">
    <property type="term" value="F:metallodipeptidase activity"/>
    <property type="evidence" value="ECO:0007669"/>
    <property type="project" value="InterPro"/>
</dbReference>
<evidence type="ECO:0008006" key="3">
    <source>
        <dbReference type="Google" id="ProtNLM"/>
    </source>
</evidence>
<evidence type="ECO:0000313" key="1">
    <source>
        <dbReference type="EMBL" id="APC49361.1"/>
    </source>
</evidence>
<gene>
    <name evidence="1" type="ORF">BME96_14685</name>
</gene>
<dbReference type="PROSITE" id="PS51365">
    <property type="entry name" value="RENAL_DIPEPTIDASE_2"/>
    <property type="match status" value="1"/>
</dbReference>
<dbReference type="InterPro" id="IPR008257">
    <property type="entry name" value="Pept_M19"/>
</dbReference>
<dbReference type="GeneID" id="71515655"/>
<proteinExistence type="predicted"/>
<dbReference type="InterPro" id="IPR032466">
    <property type="entry name" value="Metal_Hydrolase"/>
</dbReference>
<dbReference type="SUPFAM" id="SSF51556">
    <property type="entry name" value="Metallo-dependent hydrolases"/>
    <property type="match status" value="1"/>
</dbReference>
<dbReference type="RefSeq" id="WP_060681904.1">
    <property type="nucleotide sequence ID" value="NZ_CP017962.1"/>
</dbReference>
<dbReference type="AlphaFoldDB" id="A0AAC9NM64"/>
<dbReference type="KEGG" id="vhl:BME96_14685"/>
<name>A0AAC9NM64_VIRHA</name>
<accession>A0AAC9NM64</accession>
<reference evidence="1 2" key="1">
    <citation type="submission" date="2016-11" db="EMBL/GenBank/DDBJ databases">
        <title>Complete genome sequencing of Virgibacillus halodenitrificans PDB-F2.</title>
        <authorList>
            <person name="Sun Z."/>
            <person name="Zhou Y."/>
            <person name="Li H."/>
        </authorList>
    </citation>
    <scope>NUCLEOTIDE SEQUENCE [LARGE SCALE GENOMIC DNA]</scope>
    <source>
        <strain evidence="1 2">PDB-F2</strain>
    </source>
</reference>
<sequence>MKVFDLHSDLFTDIAWRRERGETNVFDTVHYPYLKAGGVDALICVFWVEPKFRNQAFERFQRIFSYVMEDLKSSRHLVIQDPGNPKVVSSDKVSVYLGTEGLTFLEEWKGTSLQAKIENGFSWLSDEKVNHAIFSWNEHNFLATGTGAVSSQANGLTDLGQFALKQGEINNWVVDVTHLDEASFWDIYHLSDQAIMASHSNSRSICQHERNLTDQQIKAIAARDGIIGLNAYGEFVHSETPNVDHFIDHAIHIANLVGYEYIGFGFDFIDYLKDYDLGGTPMRTVTNGLEDASKIPELLFRMEQRGFSRKEMEAISFDNANQFMQKRFDSENK</sequence>
<dbReference type="GO" id="GO:0006508">
    <property type="term" value="P:proteolysis"/>
    <property type="evidence" value="ECO:0007669"/>
    <property type="project" value="InterPro"/>
</dbReference>
<dbReference type="Pfam" id="PF01244">
    <property type="entry name" value="Peptidase_M19"/>
    <property type="match status" value="1"/>
</dbReference>
<dbReference type="Proteomes" id="UP000182945">
    <property type="component" value="Chromosome"/>
</dbReference>
<organism evidence="1 2">
    <name type="scientific">Virgibacillus halodenitrificans</name>
    <name type="common">Bacillus halodenitrificans</name>
    <dbReference type="NCBI Taxonomy" id="1482"/>
    <lineage>
        <taxon>Bacteria</taxon>
        <taxon>Bacillati</taxon>
        <taxon>Bacillota</taxon>
        <taxon>Bacilli</taxon>
        <taxon>Bacillales</taxon>
        <taxon>Bacillaceae</taxon>
        <taxon>Virgibacillus</taxon>
    </lineage>
</organism>
<dbReference type="EMBL" id="CP017962">
    <property type="protein sequence ID" value="APC49361.1"/>
    <property type="molecule type" value="Genomic_DNA"/>
</dbReference>
<dbReference type="Gene3D" id="3.20.20.140">
    <property type="entry name" value="Metal-dependent hydrolases"/>
    <property type="match status" value="1"/>
</dbReference>
<evidence type="ECO:0000313" key="2">
    <source>
        <dbReference type="Proteomes" id="UP000182945"/>
    </source>
</evidence>
<dbReference type="PANTHER" id="PTHR10443:SF12">
    <property type="entry name" value="DIPEPTIDASE"/>
    <property type="match status" value="1"/>
</dbReference>